<sequence>MLKLARLSFRQLSIGVFIVIALLLGATSLHALHTLDRFAALSRAAAERAVVLTANASRLDERGIAMQRAARQFMVLDDPAFRDRYADAMRDATRALDVLEQGIPATQSVIARQWRQSAKNALAVLQQPGPAD</sequence>
<keyword evidence="1" id="KW-0418">Kinase</keyword>
<accession>A0A4Y9SRN6</accession>
<keyword evidence="2" id="KW-1185">Reference proteome</keyword>
<comment type="caution">
    <text evidence="1">The sequence shown here is derived from an EMBL/GenBank/DDBJ whole genome shotgun (WGS) entry which is preliminary data.</text>
</comment>
<reference evidence="1 2" key="1">
    <citation type="submission" date="2019-03" db="EMBL/GenBank/DDBJ databases">
        <title>Draft Genome Sequence of Massilia arenosa sp. nov., a Novel Massilia Species Isolated from a Sandy-loam Maize Soil.</title>
        <authorList>
            <person name="Raths R."/>
            <person name="Peta V."/>
            <person name="Bucking H."/>
        </authorList>
    </citation>
    <scope>NUCLEOTIDE SEQUENCE [LARGE SCALE GENOMIC DNA]</scope>
    <source>
        <strain evidence="1 2">MC02</strain>
    </source>
</reference>
<protein>
    <submittedName>
        <fullName evidence="1">Two-component sensor histidine kinase</fullName>
    </submittedName>
</protein>
<feature type="non-terminal residue" evidence="1">
    <location>
        <position position="132"/>
    </location>
</feature>
<gene>
    <name evidence="1" type="ORF">E4L96_03065</name>
</gene>
<organism evidence="1 2">
    <name type="scientific">Zemynaea arenosa</name>
    <dbReference type="NCBI Taxonomy" id="2561931"/>
    <lineage>
        <taxon>Bacteria</taxon>
        <taxon>Pseudomonadati</taxon>
        <taxon>Pseudomonadota</taxon>
        <taxon>Betaproteobacteria</taxon>
        <taxon>Burkholderiales</taxon>
        <taxon>Oxalobacteraceae</taxon>
        <taxon>Telluria group</taxon>
        <taxon>Zemynaea</taxon>
    </lineage>
</organism>
<dbReference type="EMBL" id="SPVF01000043">
    <property type="protein sequence ID" value="TFW27999.1"/>
    <property type="molecule type" value="Genomic_DNA"/>
</dbReference>
<proteinExistence type="predicted"/>
<name>A0A4Y9SRN6_9BURK</name>
<dbReference type="Proteomes" id="UP000298438">
    <property type="component" value="Unassembled WGS sequence"/>
</dbReference>
<evidence type="ECO:0000313" key="2">
    <source>
        <dbReference type="Proteomes" id="UP000298438"/>
    </source>
</evidence>
<keyword evidence="1" id="KW-0808">Transferase</keyword>
<dbReference type="AlphaFoldDB" id="A0A4Y9SRN6"/>
<evidence type="ECO:0000313" key="1">
    <source>
        <dbReference type="EMBL" id="TFW27999.1"/>
    </source>
</evidence>
<dbReference type="GO" id="GO:0016301">
    <property type="term" value="F:kinase activity"/>
    <property type="evidence" value="ECO:0007669"/>
    <property type="project" value="UniProtKB-KW"/>
</dbReference>